<reference evidence="6" key="1">
    <citation type="submission" date="2023-05" db="EMBL/GenBank/DDBJ databases">
        <title>Anaerotaeda fermentans gen. nov., sp. nov., a novel anaerobic planctomycete of the new family within the order Sedimentisphaerales isolated from Taman Peninsula, Russia.</title>
        <authorList>
            <person name="Khomyakova M.A."/>
            <person name="Merkel A.Y."/>
            <person name="Slobodkin A.I."/>
        </authorList>
    </citation>
    <scope>NUCLEOTIDE SEQUENCE</scope>
    <source>
        <strain evidence="6">M17dextr</strain>
    </source>
</reference>
<evidence type="ECO:0000259" key="5">
    <source>
        <dbReference type="PROSITE" id="PS51084"/>
    </source>
</evidence>
<dbReference type="Pfam" id="PF01230">
    <property type="entry name" value="HIT"/>
    <property type="match status" value="1"/>
</dbReference>
<comment type="caution">
    <text evidence="6">The sequence shown here is derived from an EMBL/GenBank/DDBJ whole genome shotgun (WGS) entry which is preliminary data.</text>
</comment>
<dbReference type="InterPro" id="IPR039383">
    <property type="entry name" value="FHIT"/>
</dbReference>
<protein>
    <submittedName>
        <fullName evidence="6">HIT domain-containing protein</fullName>
    </submittedName>
</protein>
<evidence type="ECO:0000313" key="7">
    <source>
        <dbReference type="Proteomes" id="UP001431776"/>
    </source>
</evidence>
<evidence type="ECO:0000313" key="6">
    <source>
        <dbReference type="EMBL" id="MDI6449425.1"/>
    </source>
</evidence>
<evidence type="ECO:0000256" key="2">
    <source>
        <dbReference type="PIRSR" id="PIRSR639383-1"/>
    </source>
</evidence>
<dbReference type="PANTHER" id="PTHR42997">
    <property type="entry name" value="HIT FAMILY HYDROLASE"/>
    <property type="match status" value="1"/>
</dbReference>
<feature type="short sequence motif" description="Histidine triad motif" evidence="4">
    <location>
        <begin position="121"/>
        <end position="125"/>
    </location>
</feature>
<dbReference type="CDD" id="cd01275">
    <property type="entry name" value="FHIT"/>
    <property type="match status" value="1"/>
</dbReference>
<dbReference type="PROSITE" id="PS51084">
    <property type="entry name" value="HIT_2"/>
    <property type="match status" value="1"/>
</dbReference>
<evidence type="ECO:0000256" key="3">
    <source>
        <dbReference type="PIRSR" id="PIRSR639383-2"/>
    </source>
</evidence>
<evidence type="ECO:0000256" key="1">
    <source>
        <dbReference type="ARBA" id="ARBA00022741"/>
    </source>
</evidence>
<dbReference type="RefSeq" id="WP_349244831.1">
    <property type="nucleotide sequence ID" value="NZ_JASCXX010000010.1"/>
</dbReference>
<dbReference type="GO" id="GO:0000166">
    <property type="term" value="F:nucleotide binding"/>
    <property type="evidence" value="ECO:0007669"/>
    <property type="project" value="UniProtKB-KW"/>
</dbReference>
<evidence type="ECO:0000256" key="4">
    <source>
        <dbReference type="PROSITE-ProRule" id="PRU00464"/>
    </source>
</evidence>
<sequence length="169" mass="19136">MERSNIWAPWRIPYIRGLDKGDGCFLCRDFAHPESDDENLLLWRTERSLVVLNRYPYNNGHLLVSPARHIADLDDAREEEMTELMKLVRESQRALSMTINPHGYNVGLNFGRCAGAGLPGHMHIHVVPRWDGDTNFMNVCSDTDVVSQSLVDLLAELKTVSAEHGLPNL</sequence>
<gene>
    <name evidence="6" type="ORF">QJ522_10265</name>
</gene>
<keyword evidence="7" id="KW-1185">Reference proteome</keyword>
<dbReference type="GO" id="GO:0003824">
    <property type="term" value="F:catalytic activity"/>
    <property type="evidence" value="ECO:0007669"/>
    <property type="project" value="InterPro"/>
</dbReference>
<dbReference type="PANTHER" id="PTHR42997:SF1">
    <property type="entry name" value="AP-4-A PHOSPHORYLASE"/>
    <property type="match status" value="1"/>
</dbReference>
<dbReference type="InterPro" id="IPR011146">
    <property type="entry name" value="HIT-like"/>
</dbReference>
<dbReference type="Proteomes" id="UP001431776">
    <property type="component" value="Unassembled WGS sequence"/>
</dbReference>
<dbReference type="InterPro" id="IPR036265">
    <property type="entry name" value="HIT-like_sf"/>
</dbReference>
<dbReference type="EMBL" id="JASCXX010000010">
    <property type="protein sequence ID" value="MDI6449425.1"/>
    <property type="molecule type" value="Genomic_DNA"/>
</dbReference>
<name>A0AAW6TXV0_9BACT</name>
<dbReference type="SUPFAM" id="SSF54197">
    <property type="entry name" value="HIT-like"/>
    <property type="match status" value="1"/>
</dbReference>
<accession>A0AAW6TXV0</accession>
<organism evidence="6 7">
    <name type="scientific">Anaerobaca lacustris</name>
    <dbReference type="NCBI Taxonomy" id="3044600"/>
    <lineage>
        <taxon>Bacteria</taxon>
        <taxon>Pseudomonadati</taxon>
        <taxon>Planctomycetota</taxon>
        <taxon>Phycisphaerae</taxon>
        <taxon>Sedimentisphaerales</taxon>
        <taxon>Anaerobacaceae</taxon>
        <taxon>Anaerobaca</taxon>
    </lineage>
</organism>
<feature type="binding site" evidence="3">
    <location>
        <position position="53"/>
    </location>
    <ligand>
        <name>substrate</name>
    </ligand>
</feature>
<feature type="domain" description="HIT" evidence="5">
    <location>
        <begin position="29"/>
        <end position="136"/>
    </location>
</feature>
<dbReference type="InterPro" id="IPR052908">
    <property type="entry name" value="AP-4-A_phosphorylase"/>
</dbReference>
<dbReference type="AlphaFoldDB" id="A0AAW6TXV0"/>
<feature type="binding site" evidence="3">
    <location>
        <position position="125"/>
    </location>
    <ligand>
        <name>substrate</name>
    </ligand>
</feature>
<proteinExistence type="predicted"/>
<keyword evidence="1" id="KW-0547">Nucleotide-binding</keyword>
<feature type="active site" description="Tele-AMP-histidine intermediate" evidence="2">
    <location>
        <position position="123"/>
    </location>
</feature>
<dbReference type="Gene3D" id="3.30.428.10">
    <property type="entry name" value="HIT-like"/>
    <property type="match status" value="1"/>
</dbReference>